<gene>
    <name evidence="6" type="primary">fnr</name>
    <name evidence="6" type="ORF">GCM10010383_10890</name>
</gene>
<dbReference type="PROSITE" id="PS51063">
    <property type="entry name" value="HTH_CRP_2"/>
    <property type="match status" value="1"/>
</dbReference>
<evidence type="ECO:0000313" key="6">
    <source>
        <dbReference type="EMBL" id="GGW83917.1"/>
    </source>
</evidence>
<dbReference type="Gene3D" id="1.10.10.10">
    <property type="entry name" value="Winged helix-like DNA-binding domain superfamily/Winged helix DNA-binding domain"/>
    <property type="match status" value="1"/>
</dbReference>
<dbReference type="CDD" id="cd00038">
    <property type="entry name" value="CAP_ED"/>
    <property type="match status" value="1"/>
</dbReference>
<dbReference type="PROSITE" id="PS50042">
    <property type="entry name" value="CNMP_BINDING_3"/>
    <property type="match status" value="1"/>
</dbReference>
<dbReference type="EMBL" id="BMWC01000001">
    <property type="protein sequence ID" value="GGW83917.1"/>
    <property type="molecule type" value="Genomic_DNA"/>
</dbReference>
<dbReference type="InterPro" id="IPR036390">
    <property type="entry name" value="WH_DNA-bd_sf"/>
</dbReference>
<evidence type="ECO:0000256" key="1">
    <source>
        <dbReference type="ARBA" id="ARBA00023015"/>
    </source>
</evidence>
<keyword evidence="1" id="KW-0805">Transcription regulation</keyword>
<reference evidence="7" key="1">
    <citation type="journal article" date="2019" name="Int. J. Syst. Evol. Microbiol.">
        <title>The Global Catalogue of Microorganisms (GCM) 10K type strain sequencing project: providing services to taxonomists for standard genome sequencing and annotation.</title>
        <authorList>
            <consortium name="The Broad Institute Genomics Platform"/>
            <consortium name="The Broad Institute Genome Sequencing Center for Infectious Disease"/>
            <person name="Wu L."/>
            <person name="Ma J."/>
        </authorList>
    </citation>
    <scope>NUCLEOTIDE SEQUENCE [LARGE SCALE GENOMIC DNA]</scope>
    <source>
        <strain evidence="7">JCM 4866</strain>
    </source>
</reference>
<dbReference type="InterPro" id="IPR050397">
    <property type="entry name" value="Env_Response_Regulators"/>
</dbReference>
<organism evidence="6 7">
    <name type="scientific">Streptomyces lomondensis</name>
    <dbReference type="NCBI Taxonomy" id="68229"/>
    <lineage>
        <taxon>Bacteria</taxon>
        <taxon>Bacillati</taxon>
        <taxon>Actinomycetota</taxon>
        <taxon>Actinomycetes</taxon>
        <taxon>Kitasatosporales</taxon>
        <taxon>Streptomycetaceae</taxon>
        <taxon>Streptomyces</taxon>
    </lineage>
</organism>
<dbReference type="InterPro" id="IPR018490">
    <property type="entry name" value="cNMP-bd_dom_sf"/>
</dbReference>
<dbReference type="Pfam" id="PF00027">
    <property type="entry name" value="cNMP_binding"/>
    <property type="match status" value="1"/>
</dbReference>
<dbReference type="Proteomes" id="UP000617743">
    <property type="component" value="Unassembled WGS sequence"/>
</dbReference>
<accession>A0ABQ2WY50</accession>
<evidence type="ECO:0000259" key="5">
    <source>
        <dbReference type="PROSITE" id="PS51063"/>
    </source>
</evidence>
<dbReference type="SMART" id="SM00100">
    <property type="entry name" value="cNMP"/>
    <property type="match status" value="1"/>
</dbReference>
<evidence type="ECO:0000256" key="3">
    <source>
        <dbReference type="ARBA" id="ARBA00023163"/>
    </source>
</evidence>
<keyword evidence="2" id="KW-0238">DNA-binding</keyword>
<dbReference type="PANTHER" id="PTHR24567:SF68">
    <property type="entry name" value="DNA-BINDING TRANSCRIPTIONAL DUAL REGULATOR CRP"/>
    <property type="match status" value="1"/>
</dbReference>
<dbReference type="InterPro" id="IPR036388">
    <property type="entry name" value="WH-like_DNA-bd_sf"/>
</dbReference>
<dbReference type="PANTHER" id="PTHR24567">
    <property type="entry name" value="CRP FAMILY TRANSCRIPTIONAL REGULATORY PROTEIN"/>
    <property type="match status" value="1"/>
</dbReference>
<name>A0ABQ2WY50_9ACTN</name>
<protein>
    <submittedName>
        <fullName evidence="6">Crp/Fnr family transcriptional regulator</fullName>
    </submittedName>
</protein>
<dbReference type="Pfam" id="PF13545">
    <property type="entry name" value="HTH_Crp_2"/>
    <property type="match status" value="1"/>
</dbReference>
<proteinExistence type="predicted"/>
<dbReference type="SUPFAM" id="SSF51206">
    <property type="entry name" value="cAMP-binding domain-like"/>
    <property type="match status" value="1"/>
</dbReference>
<dbReference type="InterPro" id="IPR012318">
    <property type="entry name" value="HTH_CRP"/>
</dbReference>
<dbReference type="InterPro" id="IPR014710">
    <property type="entry name" value="RmlC-like_jellyroll"/>
</dbReference>
<comment type="caution">
    <text evidence="6">The sequence shown here is derived from an EMBL/GenBank/DDBJ whole genome shotgun (WGS) entry which is preliminary data.</text>
</comment>
<evidence type="ECO:0000259" key="4">
    <source>
        <dbReference type="PROSITE" id="PS50042"/>
    </source>
</evidence>
<keyword evidence="3" id="KW-0804">Transcription</keyword>
<dbReference type="SMART" id="SM00419">
    <property type="entry name" value="HTH_CRP"/>
    <property type="match status" value="1"/>
</dbReference>
<dbReference type="Gene3D" id="2.60.120.10">
    <property type="entry name" value="Jelly Rolls"/>
    <property type="match status" value="1"/>
</dbReference>
<keyword evidence="7" id="KW-1185">Reference proteome</keyword>
<evidence type="ECO:0000256" key="2">
    <source>
        <dbReference type="ARBA" id="ARBA00023125"/>
    </source>
</evidence>
<dbReference type="PRINTS" id="PR00034">
    <property type="entry name" value="HTHCRP"/>
</dbReference>
<feature type="domain" description="Cyclic nucleotide-binding" evidence="4">
    <location>
        <begin position="62"/>
        <end position="182"/>
    </location>
</feature>
<dbReference type="InterPro" id="IPR000595">
    <property type="entry name" value="cNMP-bd_dom"/>
</dbReference>
<sequence length="284" mass="30474">MGALGGPRGAHVPCMGRYPFSLAWWAPSRADRTAGLAVFRLRSVGPTLSGDDVGLFGERRTFLEGLGPADRDALAGLGTRHDYPAHETLLSEGERTTFAVVILEGWSAVWTATERGGRLMLGLRQAGEVVGDMAALDGRPRSASVSALGPLTGLVVPGERFRRFLAARPRANALIMSQLTERLRSADHERRALASMTVLQRLSERLVELADRTGRVEREGVTIRLPLAQHELAASVGSTREAVAKALRLLREQGLVRTGPGTLAVADLEPLRLLAGGAQHGRDT</sequence>
<evidence type="ECO:0000313" key="7">
    <source>
        <dbReference type="Proteomes" id="UP000617743"/>
    </source>
</evidence>
<dbReference type="SUPFAM" id="SSF46785">
    <property type="entry name" value="Winged helix' DNA-binding domain"/>
    <property type="match status" value="1"/>
</dbReference>
<feature type="domain" description="HTH crp-type" evidence="5">
    <location>
        <begin position="196"/>
        <end position="269"/>
    </location>
</feature>